<evidence type="ECO:0000256" key="6">
    <source>
        <dbReference type="ARBA" id="ARBA00015850"/>
    </source>
</evidence>
<keyword evidence="12 19" id="KW-1133">Transmembrane helix</keyword>
<evidence type="ECO:0000256" key="18">
    <source>
        <dbReference type="ARBA" id="ARBA00049504"/>
    </source>
</evidence>
<evidence type="ECO:0000256" key="9">
    <source>
        <dbReference type="ARBA" id="ARBA00022679"/>
    </source>
</evidence>
<evidence type="ECO:0000256" key="10">
    <source>
        <dbReference type="ARBA" id="ARBA00022692"/>
    </source>
</evidence>
<protein>
    <recommendedName>
        <fullName evidence="6 19">Adenosylcobinamide-GDP ribazoletransferase</fullName>
        <ecNumber evidence="5 19">2.7.8.26</ecNumber>
    </recommendedName>
    <alternativeName>
        <fullName evidence="16 19">Cobalamin synthase</fullName>
    </alternativeName>
    <alternativeName>
        <fullName evidence="15 19">Cobalamin-5'-phosphate synthase</fullName>
    </alternativeName>
</protein>
<dbReference type="UniPathway" id="UPA00148">
    <property type="reaction ID" value="UER00238"/>
</dbReference>
<keyword evidence="9 19" id="KW-0808">Transferase</keyword>
<dbReference type="NCBIfam" id="NF001277">
    <property type="entry name" value="PRK00235.1-3"/>
    <property type="match status" value="1"/>
</dbReference>
<feature type="transmembrane region" description="Helical" evidence="19">
    <location>
        <begin position="202"/>
        <end position="231"/>
    </location>
</feature>
<evidence type="ECO:0000256" key="12">
    <source>
        <dbReference type="ARBA" id="ARBA00022989"/>
    </source>
</evidence>
<evidence type="ECO:0000256" key="17">
    <source>
        <dbReference type="ARBA" id="ARBA00048623"/>
    </source>
</evidence>
<evidence type="ECO:0000256" key="16">
    <source>
        <dbReference type="ARBA" id="ARBA00032853"/>
    </source>
</evidence>
<dbReference type="EC" id="2.7.8.26" evidence="5 19"/>
<evidence type="ECO:0000256" key="15">
    <source>
        <dbReference type="ARBA" id="ARBA00032605"/>
    </source>
</evidence>
<evidence type="ECO:0000256" key="14">
    <source>
        <dbReference type="ARBA" id="ARBA00025228"/>
    </source>
</evidence>
<comment type="similarity">
    <text evidence="4 19">Belongs to the CobS family.</text>
</comment>
<gene>
    <name evidence="19" type="primary">cobS</name>
    <name evidence="20" type="ORF">EMK97_05195</name>
</gene>
<dbReference type="Proteomes" id="UP000290244">
    <property type="component" value="Chromosome"/>
</dbReference>
<keyword evidence="7 19" id="KW-1003">Cell membrane</keyword>
<dbReference type="OrthoDB" id="9794626at2"/>
<evidence type="ECO:0000256" key="5">
    <source>
        <dbReference type="ARBA" id="ARBA00013200"/>
    </source>
</evidence>
<evidence type="ECO:0000256" key="19">
    <source>
        <dbReference type="HAMAP-Rule" id="MF_00719"/>
    </source>
</evidence>
<keyword evidence="11 19" id="KW-0460">Magnesium</keyword>
<evidence type="ECO:0000313" key="20">
    <source>
        <dbReference type="EMBL" id="QBG35156.1"/>
    </source>
</evidence>
<accession>A0A4P6P1I3</accession>
<keyword evidence="8 19" id="KW-0169">Cobalamin biosynthesis</keyword>
<comment type="subcellular location">
    <subcellularLocation>
        <location evidence="2 19">Cell membrane</location>
        <topology evidence="2 19">Multi-pass membrane protein</topology>
    </subcellularLocation>
</comment>
<feature type="transmembrane region" description="Helical" evidence="19">
    <location>
        <begin position="79"/>
        <end position="97"/>
    </location>
</feature>
<dbReference type="GO" id="GO:0009236">
    <property type="term" value="P:cobalamin biosynthetic process"/>
    <property type="evidence" value="ECO:0007669"/>
    <property type="project" value="UniProtKB-UniRule"/>
</dbReference>
<dbReference type="EMBL" id="CP034759">
    <property type="protein sequence ID" value="QBG35156.1"/>
    <property type="molecule type" value="Genomic_DNA"/>
</dbReference>
<proteinExistence type="inferred from homology"/>
<evidence type="ECO:0000256" key="8">
    <source>
        <dbReference type="ARBA" id="ARBA00022573"/>
    </source>
</evidence>
<sequence>MAKASDNLTKEQTKYGAFKYQLNLFFLAVSFFTRIPVPKSTRYSAYLLNCANRYFSLVGLFLGLVLASVYLVLGQIFPVDVAIIITMIISVLLTGAFHEDGLADMADGIGGALEVSRRLEIMKDSRLGTYGAITLMLALVLKFQLLVNIAHVGNIELITTLVLASSLSRAFAASLISTLPYVSEVSSSKSKPLANKQTVSDLLMLFAIGLIPLLLFSWLVSVALLCVLMFFQLGFSRWLKSRIGGFTGDCLGAAQQINELLIYLVVLAFLY</sequence>
<reference evidence="20 21" key="1">
    <citation type="submission" date="2018-12" db="EMBL/GenBank/DDBJ databases">
        <title>Complete genome of Litorilituus sediminis.</title>
        <authorList>
            <person name="Liu A."/>
            <person name="Rong J."/>
        </authorList>
    </citation>
    <scope>NUCLEOTIDE SEQUENCE [LARGE SCALE GENOMIC DNA]</scope>
    <source>
        <strain evidence="20 21">JCM 17549</strain>
    </source>
</reference>
<dbReference type="Pfam" id="PF02654">
    <property type="entry name" value="CobS"/>
    <property type="match status" value="1"/>
</dbReference>
<dbReference type="GO" id="GO:0008818">
    <property type="term" value="F:cobalamin 5'-phosphate synthase activity"/>
    <property type="evidence" value="ECO:0007669"/>
    <property type="project" value="UniProtKB-UniRule"/>
</dbReference>
<dbReference type="GO" id="GO:0051073">
    <property type="term" value="F:adenosylcobinamide-GDP ribazoletransferase activity"/>
    <property type="evidence" value="ECO:0007669"/>
    <property type="project" value="UniProtKB-UniRule"/>
</dbReference>
<dbReference type="KEGG" id="lsd:EMK97_05195"/>
<keyword evidence="21" id="KW-1185">Reference proteome</keyword>
<comment type="function">
    <text evidence="14 19">Joins adenosylcobinamide-GDP and alpha-ribazole to generate adenosylcobalamin (Ado-cobalamin). Also synthesizes adenosylcobalamin 5'-phosphate from adenosylcobinamide-GDP and alpha-ribazole 5'-phosphate.</text>
</comment>
<dbReference type="GO" id="GO:0005886">
    <property type="term" value="C:plasma membrane"/>
    <property type="evidence" value="ECO:0007669"/>
    <property type="project" value="UniProtKB-SubCell"/>
</dbReference>
<keyword evidence="13 19" id="KW-0472">Membrane</keyword>
<evidence type="ECO:0000256" key="7">
    <source>
        <dbReference type="ARBA" id="ARBA00022475"/>
    </source>
</evidence>
<comment type="catalytic activity">
    <reaction evidence="17 19">
        <text>alpha-ribazole + adenosylcob(III)inamide-GDP = adenosylcob(III)alamin + GMP + H(+)</text>
        <dbReference type="Rhea" id="RHEA:16049"/>
        <dbReference type="ChEBI" id="CHEBI:10329"/>
        <dbReference type="ChEBI" id="CHEBI:15378"/>
        <dbReference type="ChEBI" id="CHEBI:18408"/>
        <dbReference type="ChEBI" id="CHEBI:58115"/>
        <dbReference type="ChEBI" id="CHEBI:60487"/>
        <dbReference type="EC" id="2.7.8.26"/>
    </reaction>
</comment>
<dbReference type="RefSeq" id="WP_130600059.1">
    <property type="nucleotide sequence ID" value="NZ_CP034759.1"/>
</dbReference>
<evidence type="ECO:0000256" key="2">
    <source>
        <dbReference type="ARBA" id="ARBA00004651"/>
    </source>
</evidence>
<evidence type="ECO:0000256" key="4">
    <source>
        <dbReference type="ARBA" id="ARBA00010561"/>
    </source>
</evidence>
<evidence type="ECO:0000256" key="1">
    <source>
        <dbReference type="ARBA" id="ARBA00001946"/>
    </source>
</evidence>
<evidence type="ECO:0000313" key="21">
    <source>
        <dbReference type="Proteomes" id="UP000290244"/>
    </source>
</evidence>
<feature type="transmembrane region" description="Helical" evidence="19">
    <location>
        <begin position="54"/>
        <end position="73"/>
    </location>
</feature>
<dbReference type="HAMAP" id="MF_00719">
    <property type="entry name" value="CobS"/>
    <property type="match status" value="1"/>
</dbReference>
<evidence type="ECO:0000256" key="3">
    <source>
        <dbReference type="ARBA" id="ARBA00004663"/>
    </source>
</evidence>
<organism evidence="20 21">
    <name type="scientific">Litorilituus sediminis</name>
    <dbReference type="NCBI Taxonomy" id="718192"/>
    <lineage>
        <taxon>Bacteria</taxon>
        <taxon>Pseudomonadati</taxon>
        <taxon>Pseudomonadota</taxon>
        <taxon>Gammaproteobacteria</taxon>
        <taxon>Alteromonadales</taxon>
        <taxon>Colwelliaceae</taxon>
        <taxon>Litorilituus</taxon>
    </lineage>
</organism>
<feature type="transmembrane region" description="Helical" evidence="19">
    <location>
        <begin position="15"/>
        <end position="33"/>
    </location>
</feature>
<dbReference type="InterPro" id="IPR003805">
    <property type="entry name" value="CobS"/>
</dbReference>
<comment type="catalytic activity">
    <reaction evidence="18 19">
        <text>alpha-ribazole 5'-phosphate + adenosylcob(III)inamide-GDP = adenosylcob(III)alamin 5'-phosphate + GMP + H(+)</text>
        <dbReference type="Rhea" id="RHEA:23560"/>
        <dbReference type="ChEBI" id="CHEBI:15378"/>
        <dbReference type="ChEBI" id="CHEBI:57918"/>
        <dbReference type="ChEBI" id="CHEBI:58115"/>
        <dbReference type="ChEBI" id="CHEBI:60487"/>
        <dbReference type="ChEBI" id="CHEBI:60493"/>
        <dbReference type="EC" id="2.7.8.26"/>
    </reaction>
</comment>
<evidence type="ECO:0000256" key="13">
    <source>
        <dbReference type="ARBA" id="ARBA00023136"/>
    </source>
</evidence>
<comment type="pathway">
    <text evidence="3 19">Cofactor biosynthesis; adenosylcobalamin biosynthesis; adenosylcobalamin from cob(II)yrinate a,c-diamide: step 7/7.</text>
</comment>
<feature type="transmembrane region" description="Helical" evidence="19">
    <location>
        <begin position="127"/>
        <end position="145"/>
    </location>
</feature>
<name>A0A4P6P1I3_9GAMM</name>
<dbReference type="PANTHER" id="PTHR34148:SF1">
    <property type="entry name" value="ADENOSYLCOBINAMIDE-GDP RIBAZOLETRANSFERASE"/>
    <property type="match status" value="1"/>
</dbReference>
<dbReference type="AlphaFoldDB" id="A0A4P6P1I3"/>
<evidence type="ECO:0000256" key="11">
    <source>
        <dbReference type="ARBA" id="ARBA00022842"/>
    </source>
</evidence>
<comment type="cofactor">
    <cofactor evidence="1 19">
        <name>Mg(2+)</name>
        <dbReference type="ChEBI" id="CHEBI:18420"/>
    </cofactor>
</comment>
<keyword evidence="10 19" id="KW-0812">Transmembrane</keyword>
<dbReference type="PANTHER" id="PTHR34148">
    <property type="entry name" value="ADENOSYLCOBINAMIDE-GDP RIBAZOLETRANSFERASE"/>
    <property type="match status" value="1"/>
</dbReference>
<feature type="transmembrane region" description="Helical" evidence="19">
    <location>
        <begin position="157"/>
        <end position="182"/>
    </location>
</feature>